<name>A0A9D4SSC5_RHISA</name>
<evidence type="ECO:0000313" key="1">
    <source>
        <dbReference type="EMBL" id="KAH7947356.1"/>
    </source>
</evidence>
<organism evidence="1 2">
    <name type="scientific">Rhipicephalus sanguineus</name>
    <name type="common">Brown dog tick</name>
    <name type="synonym">Ixodes sanguineus</name>
    <dbReference type="NCBI Taxonomy" id="34632"/>
    <lineage>
        <taxon>Eukaryota</taxon>
        <taxon>Metazoa</taxon>
        <taxon>Ecdysozoa</taxon>
        <taxon>Arthropoda</taxon>
        <taxon>Chelicerata</taxon>
        <taxon>Arachnida</taxon>
        <taxon>Acari</taxon>
        <taxon>Parasitiformes</taxon>
        <taxon>Ixodida</taxon>
        <taxon>Ixodoidea</taxon>
        <taxon>Ixodidae</taxon>
        <taxon>Rhipicephalinae</taxon>
        <taxon>Rhipicephalus</taxon>
        <taxon>Rhipicephalus</taxon>
    </lineage>
</organism>
<dbReference type="VEuPathDB" id="VectorBase:RSAN_032652"/>
<sequence>METLKDSKGRDVTKPSIKIYYKKIFHHLIDEATYNYFVLYQKDGGKDLLLWTRDKEEVEVVDLVLRLKDKLVSGEKGSLPVTPQTMAKLRRHVQAIVSGLPEDLQQVLASSR</sequence>
<reference evidence="1" key="2">
    <citation type="submission" date="2021-09" db="EMBL/GenBank/DDBJ databases">
        <authorList>
            <person name="Jia N."/>
            <person name="Wang J."/>
            <person name="Shi W."/>
            <person name="Du L."/>
            <person name="Sun Y."/>
            <person name="Zhan W."/>
            <person name="Jiang J."/>
            <person name="Wang Q."/>
            <person name="Zhang B."/>
            <person name="Ji P."/>
            <person name="Sakyi L.B."/>
            <person name="Cui X."/>
            <person name="Yuan T."/>
            <person name="Jiang B."/>
            <person name="Yang W."/>
            <person name="Lam T.T.-Y."/>
            <person name="Chang Q."/>
            <person name="Ding S."/>
            <person name="Wang X."/>
            <person name="Zhu J."/>
            <person name="Ruan X."/>
            <person name="Zhao L."/>
            <person name="Wei J."/>
            <person name="Que T."/>
            <person name="Du C."/>
            <person name="Cheng J."/>
            <person name="Dai P."/>
            <person name="Han X."/>
            <person name="Huang E."/>
            <person name="Gao Y."/>
            <person name="Liu J."/>
            <person name="Shao H."/>
            <person name="Ye R."/>
            <person name="Li L."/>
            <person name="Wei W."/>
            <person name="Wang X."/>
            <person name="Wang C."/>
            <person name="Huo Q."/>
            <person name="Li W."/>
            <person name="Guo W."/>
            <person name="Chen H."/>
            <person name="Chen S."/>
            <person name="Zhou L."/>
            <person name="Zhou L."/>
            <person name="Ni X."/>
            <person name="Tian J."/>
            <person name="Zhou Y."/>
            <person name="Sheng Y."/>
            <person name="Liu T."/>
            <person name="Pan Y."/>
            <person name="Xia L."/>
            <person name="Li J."/>
            <person name="Zhao F."/>
            <person name="Cao W."/>
        </authorList>
    </citation>
    <scope>NUCLEOTIDE SEQUENCE</scope>
    <source>
        <strain evidence="1">Rsan-2018</strain>
        <tissue evidence="1">Larvae</tissue>
    </source>
</reference>
<dbReference type="EMBL" id="JABSTV010001252">
    <property type="protein sequence ID" value="KAH7947356.1"/>
    <property type="molecule type" value="Genomic_DNA"/>
</dbReference>
<reference evidence="1" key="1">
    <citation type="journal article" date="2020" name="Cell">
        <title>Large-Scale Comparative Analyses of Tick Genomes Elucidate Their Genetic Diversity and Vector Capacities.</title>
        <authorList>
            <consortium name="Tick Genome and Microbiome Consortium (TIGMIC)"/>
            <person name="Jia N."/>
            <person name="Wang J."/>
            <person name="Shi W."/>
            <person name="Du L."/>
            <person name="Sun Y."/>
            <person name="Zhan W."/>
            <person name="Jiang J.F."/>
            <person name="Wang Q."/>
            <person name="Zhang B."/>
            <person name="Ji P."/>
            <person name="Bell-Sakyi L."/>
            <person name="Cui X.M."/>
            <person name="Yuan T.T."/>
            <person name="Jiang B.G."/>
            <person name="Yang W.F."/>
            <person name="Lam T.T."/>
            <person name="Chang Q.C."/>
            <person name="Ding S.J."/>
            <person name="Wang X.J."/>
            <person name="Zhu J.G."/>
            <person name="Ruan X.D."/>
            <person name="Zhao L."/>
            <person name="Wei J.T."/>
            <person name="Ye R.Z."/>
            <person name="Que T.C."/>
            <person name="Du C.H."/>
            <person name="Zhou Y.H."/>
            <person name="Cheng J.X."/>
            <person name="Dai P.F."/>
            <person name="Guo W.B."/>
            <person name="Han X.H."/>
            <person name="Huang E.J."/>
            <person name="Li L.F."/>
            <person name="Wei W."/>
            <person name="Gao Y.C."/>
            <person name="Liu J.Z."/>
            <person name="Shao H.Z."/>
            <person name="Wang X."/>
            <person name="Wang C.C."/>
            <person name="Yang T.C."/>
            <person name="Huo Q.B."/>
            <person name="Li W."/>
            <person name="Chen H.Y."/>
            <person name="Chen S.E."/>
            <person name="Zhou L.G."/>
            <person name="Ni X.B."/>
            <person name="Tian J.H."/>
            <person name="Sheng Y."/>
            <person name="Liu T."/>
            <person name="Pan Y.S."/>
            <person name="Xia L.Y."/>
            <person name="Li J."/>
            <person name="Zhao F."/>
            <person name="Cao W.C."/>
        </authorList>
    </citation>
    <scope>NUCLEOTIDE SEQUENCE</scope>
    <source>
        <strain evidence="1">Rsan-2018</strain>
    </source>
</reference>
<dbReference type="AlphaFoldDB" id="A0A9D4SSC5"/>
<protein>
    <submittedName>
        <fullName evidence="1">Uncharacterized protein</fullName>
    </submittedName>
</protein>
<dbReference type="Proteomes" id="UP000821837">
    <property type="component" value="Chromosome 6"/>
</dbReference>
<comment type="caution">
    <text evidence="1">The sequence shown here is derived from an EMBL/GenBank/DDBJ whole genome shotgun (WGS) entry which is preliminary data.</text>
</comment>
<evidence type="ECO:0000313" key="2">
    <source>
        <dbReference type="Proteomes" id="UP000821837"/>
    </source>
</evidence>
<gene>
    <name evidence="1" type="ORF">HPB52_010486</name>
</gene>
<keyword evidence="2" id="KW-1185">Reference proteome</keyword>
<proteinExistence type="predicted"/>
<accession>A0A9D4SSC5</accession>